<dbReference type="PANTHER" id="PTHR24012">
    <property type="entry name" value="RNA BINDING PROTEIN"/>
    <property type="match status" value="1"/>
</dbReference>
<dbReference type="FunFam" id="3.30.70.330:FF:000651">
    <property type="entry name" value="Poly(A) binding protein cytoplasmic 1 like"/>
    <property type="match status" value="2"/>
</dbReference>
<dbReference type="SMART" id="SM00360">
    <property type="entry name" value="RRM"/>
    <property type="match status" value="4"/>
</dbReference>
<dbReference type="InterPro" id="IPR003954">
    <property type="entry name" value="RRM_euk-type"/>
</dbReference>
<proteinExistence type="inferred from homology"/>
<dbReference type="InterPro" id="IPR000504">
    <property type="entry name" value="RRM_dom"/>
</dbReference>
<dbReference type="eggNOG" id="KOG0123">
    <property type="taxonomic scope" value="Eukaryota"/>
</dbReference>
<dbReference type="STRING" id="3988.B9RQB9"/>
<comment type="function">
    <text evidence="8">Binds the poly(A) tail of mRNA. Appears to be an important mediator of the multiple roles of the poly(A) tail in mRNA biogenesis, stability and translation.</text>
</comment>
<evidence type="ECO:0000256" key="6">
    <source>
        <dbReference type="ARBA" id="ARBA00022884"/>
    </source>
</evidence>
<dbReference type="InParanoid" id="B9RQB9"/>
<dbReference type="NCBIfam" id="TIGR01628">
    <property type="entry name" value="PABP-1234"/>
    <property type="match status" value="1"/>
</dbReference>
<evidence type="ECO:0000313" key="11">
    <source>
        <dbReference type="EMBL" id="EEF46358.1"/>
    </source>
</evidence>
<dbReference type="EMBL" id="EQ973801">
    <property type="protein sequence ID" value="EEF46358.1"/>
    <property type="molecule type" value="Genomic_DNA"/>
</dbReference>
<dbReference type="GO" id="GO:0008266">
    <property type="term" value="F:poly(U) RNA binding"/>
    <property type="evidence" value="ECO:0000318"/>
    <property type="project" value="GO_Central"/>
</dbReference>
<keyword evidence="7" id="KW-0539">Nucleus</keyword>
<dbReference type="AlphaFoldDB" id="B9RQB9"/>
<dbReference type="InterPro" id="IPR012677">
    <property type="entry name" value="Nucleotide-bd_a/b_plait_sf"/>
</dbReference>
<gene>
    <name evidence="11" type="ORF">RCOM_1487470</name>
</gene>
<dbReference type="Pfam" id="PF00076">
    <property type="entry name" value="RRM_1"/>
    <property type="match status" value="4"/>
</dbReference>
<dbReference type="GO" id="GO:0003730">
    <property type="term" value="F:mRNA 3'-UTR binding"/>
    <property type="evidence" value="ECO:0000318"/>
    <property type="project" value="GO_Central"/>
</dbReference>
<keyword evidence="12" id="KW-1185">Reference proteome</keyword>
<dbReference type="SMART" id="SM00361">
    <property type="entry name" value="RRM_1"/>
    <property type="match status" value="4"/>
</dbReference>
<keyword evidence="5" id="KW-0677">Repeat</keyword>
<evidence type="ECO:0000313" key="12">
    <source>
        <dbReference type="Proteomes" id="UP000008311"/>
    </source>
</evidence>
<dbReference type="Proteomes" id="UP000008311">
    <property type="component" value="Unassembled WGS sequence"/>
</dbReference>
<feature type="domain" description="RRM" evidence="10">
    <location>
        <begin position="199"/>
        <end position="276"/>
    </location>
</feature>
<comment type="similarity">
    <text evidence="3">Belongs to the polyadenylate-binding protein type-1 family.</text>
</comment>
<reference evidence="12" key="1">
    <citation type="journal article" date="2010" name="Nat. Biotechnol.">
        <title>Draft genome sequence of the oilseed species Ricinus communis.</title>
        <authorList>
            <person name="Chan A.P."/>
            <person name="Crabtree J."/>
            <person name="Zhao Q."/>
            <person name="Lorenzi H."/>
            <person name="Orvis J."/>
            <person name="Puiu D."/>
            <person name="Melake-Berhan A."/>
            <person name="Jones K.M."/>
            <person name="Redman J."/>
            <person name="Chen G."/>
            <person name="Cahoon E.B."/>
            <person name="Gedil M."/>
            <person name="Stanke M."/>
            <person name="Haas B.J."/>
            <person name="Wortman J.R."/>
            <person name="Fraser-Liggett C.M."/>
            <person name="Ravel J."/>
            <person name="Rabinowicz P.D."/>
        </authorList>
    </citation>
    <scope>NUCLEOTIDE SEQUENCE [LARGE SCALE GENOMIC DNA]</scope>
    <source>
        <strain evidence="12">cv. Hale</strain>
    </source>
</reference>
<comment type="subcellular location">
    <subcellularLocation>
        <location evidence="2">Cytoplasm</location>
    </subcellularLocation>
    <subcellularLocation>
        <location evidence="1">Nucleus</location>
    </subcellularLocation>
</comment>
<dbReference type="GO" id="GO:0005634">
    <property type="term" value="C:nucleus"/>
    <property type="evidence" value="ECO:0000318"/>
    <property type="project" value="GO_Central"/>
</dbReference>
<keyword evidence="6 9" id="KW-0694">RNA-binding</keyword>
<sequence>MAMEQLVSLKLPGDPRPRLSLYVGDLDPEVTEMNLRTVFSSMGPIRNVHLCRCSLTGRSLCYGYVNFYRPYDAYKALSNLNHTYLKGKLMRIMWCQRNPCARKSGIGNLYVKNLDASIDSAGLQSLFSKFGTILSCKVVEEHGKSKGYGFVQFDSEDSALAARTALHDTMLKEKKLYVSRFVKKSERTTATSYDELKFTNLYVKNLSKDMTQDAFHNMFSAFGEIISAVIMQDHNGKSRGFGFVDFESPEDAKKAVDALNGYQLESRTLFVGRAQAKAERKKILQHEYKDIFNTHMEKFKASNLYVKNLALCIDNDKLQELFSCSGKIVSAKVMRYDNGASRGFGFVCFSSPEEAKKALNALNGAVFQGKSLYVAMAQCKRDRQLALQTYFSVPQSQPPYLSDSSVVPPPISPVYYNFYPYSQQVPFLNRTFSYHNLGANMGFQHPYAAQSYHQHFSAYIPVAEMDQDSQKTTDQSFQMTAMKHATFNLSDQNMNHRHPGFQIIRYTKSSPNKVGAAGNNLKRLLATQKTSGNPKKVTGNLHPHVENFQPDLSGNNGRMLSEMINSPSSSVLPAHRTARVLKEVNILKKVTDAGPAAMPKTAARCLNY</sequence>
<evidence type="ECO:0000256" key="8">
    <source>
        <dbReference type="ARBA" id="ARBA00054110"/>
    </source>
</evidence>
<dbReference type="InterPro" id="IPR006515">
    <property type="entry name" value="PABP_1234"/>
</dbReference>
<feature type="domain" description="RRM" evidence="10">
    <location>
        <begin position="302"/>
        <end position="379"/>
    </location>
</feature>
<dbReference type="SUPFAM" id="SSF54928">
    <property type="entry name" value="RNA-binding domain, RBD"/>
    <property type="match status" value="3"/>
</dbReference>
<feature type="domain" description="RRM" evidence="10">
    <location>
        <begin position="107"/>
        <end position="183"/>
    </location>
</feature>
<dbReference type="FunCoup" id="B9RQB9">
    <property type="interactions" value="72"/>
</dbReference>
<evidence type="ECO:0000256" key="4">
    <source>
        <dbReference type="ARBA" id="ARBA00022490"/>
    </source>
</evidence>
<protein>
    <submittedName>
        <fullName evidence="11">Polyadenylate-binding protein, putative</fullName>
    </submittedName>
</protein>
<evidence type="ECO:0000256" key="7">
    <source>
        <dbReference type="ARBA" id="ARBA00023242"/>
    </source>
</evidence>
<dbReference type="GO" id="GO:0005829">
    <property type="term" value="C:cytosol"/>
    <property type="evidence" value="ECO:0000318"/>
    <property type="project" value="GO_Central"/>
</dbReference>
<accession>B9RQB9</accession>
<evidence type="ECO:0000256" key="3">
    <source>
        <dbReference type="ARBA" id="ARBA00008557"/>
    </source>
</evidence>
<feature type="domain" description="RRM" evidence="10">
    <location>
        <begin position="19"/>
        <end position="97"/>
    </location>
</feature>
<organism evidence="11 12">
    <name type="scientific">Ricinus communis</name>
    <name type="common">Castor bean</name>
    <dbReference type="NCBI Taxonomy" id="3988"/>
    <lineage>
        <taxon>Eukaryota</taxon>
        <taxon>Viridiplantae</taxon>
        <taxon>Streptophyta</taxon>
        <taxon>Embryophyta</taxon>
        <taxon>Tracheophyta</taxon>
        <taxon>Spermatophyta</taxon>
        <taxon>Magnoliopsida</taxon>
        <taxon>eudicotyledons</taxon>
        <taxon>Gunneridae</taxon>
        <taxon>Pentapetalae</taxon>
        <taxon>rosids</taxon>
        <taxon>fabids</taxon>
        <taxon>Malpighiales</taxon>
        <taxon>Euphorbiaceae</taxon>
        <taxon>Acalyphoideae</taxon>
        <taxon>Acalypheae</taxon>
        <taxon>Ricinus</taxon>
    </lineage>
</organism>
<evidence type="ECO:0000259" key="10">
    <source>
        <dbReference type="PROSITE" id="PS50102"/>
    </source>
</evidence>
<evidence type="ECO:0000256" key="9">
    <source>
        <dbReference type="PROSITE-ProRule" id="PRU00176"/>
    </source>
</evidence>
<dbReference type="GO" id="GO:0008143">
    <property type="term" value="F:poly(A) binding"/>
    <property type="evidence" value="ECO:0000318"/>
    <property type="project" value="GO_Central"/>
</dbReference>
<dbReference type="Gene3D" id="3.30.70.330">
    <property type="match status" value="4"/>
</dbReference>
<dbReference type="InterPro" id="IPR035979">
    <property type="entry name" value="RBD_domain_sf"/>
</dbReference>
<dbReference type="PROSITE" id="PS50102">
    <property type="entry name" value="RRM"/>
    <property type="match status" value="4"/>
</dbReference>
<evidence type="ECO:0000256" key="5">
    <source>
        <dbReference type="ARBA" id="ARBA00022737"/>
    </source>
</evidence>
<name>B9RQB9_RICCO</name>
<evidence type="ECO:0000256" key="1">
    <source>
        <dbReference type="ARBA" id="ARBA00004123"/>
    </source>
</evidence>
<evidence type="ECO:0000256" key="2">
    <source>
        <dbReference type="ARBA" id="ARBA00004496"/>
    </source>
</evidence>
<dbReference type="GO" id="GO:1990904">
    <property type="term" value="C:ribonucleoprotein complex"/>
    <property type="evidence" value="ECO:0000318"/>
    <property type="project" value="GO_Central"/>
</dbReference>
<dbReference type="CDD" id="cd12380">
    <property type="entry name" value="RRM3_I_PABPs"/>
    <property type="match status" value="1"/>
</dbReference>
<keyword evidence="4" id="KW-0963">Cytoplasm</keyword>